<keyword evidence="6" id="KW-1185">Reference proteome</keyword>
<evidence type="ECO:0000256" key="3">
    <source>
        <dbReference type="ARBA" id="ARBA00023002"/>
    </source>
</evidence>
<dbReference type="EMBL" id="MKGN01000015">
    <property type="protein sequence ID" value="PHN16253.1"/>
    <property type="molecule type" value="Genomic_DNA"/>
</dbReference>
<dbReference type="NCBIfam" id="NF004976">
    <property type="entry name" value="PRK06349.1"/>
    <property type="match status" value="1"/>
</dbReference>
<evidence type="ECO:0000256" key="1">
    <source>
        <dbReference type="ARBA" id="ARBA00006753"/>
    </source>
</evidence>
<dbReference type="OrthoDB" id="9808167at2"/>
<dbReference type="PANTHER" id="PTHR43331">
    <property type="entry name" value="HOMOSERINE DEHYDROGENASE"/>
    <property type="match status" value="1"/>
</dbReference>
<dbReference type="Gene3D" id="3.30.360.10">
    <property type="entry name" value="Dihydrodipicolinate Reductase, domain 2"/>
    <property type="match status" value="1"/>
</dbReference>
<evidence type="ECO:0000259" key="4">
    <source>
        <dbReference type="Pfam" id="PF00742"/>
    </source>
</evidence>
<dbReference type="PANTHER" id="PTHR43331:SF1">
    <property type="entry name" value="HOMOSERINE DEHYDROGENASE"/>
    <property type="match status" value="1"/>
</dbReference>
<dbReference type="UniPathway" id="UPA00051">
    <property type="reaction ID" value="UER00465"/>
</dbReference>
<dbReference type="AlphaFoldDB" id="A0A2G0V714"/>
<organism evidence="5 6">
    <name type="scientific">Candidatus Tremblayella phenacoccinincola</name>
    <dbReference type="NCBI Taxonomy" id="1010676"/>
    <lineage>
        <taxon>Bacteria</taxon>
        <taxon>Pseudomonadati</taxon>
        <taxon>Pseudomonadota</taxon>
        <taxon>Betaproteobacteria</taxon>
        <taxon>Candidatus Tremblayella</taxon>
    </lineage>
</organism>
<dbReference type="Gene3D" id="3.30.70.260">
    <property type="match status" value="1"/>
</dbReference>
<reference evidence="5 6" key="1">
    <citation type="journal article" date="2017" name="ISME J.">
        <title>Tremblaya phenacola PPER: an evolutionary beta-gammaproteobacterium collage.</title>
        <authorList>
            <person name="Gil R."/>
            <person name="Vargas-Chavez C."/>
            <person name="Lopez-Madrigal S."/>
            <person name="Santos-Garcia D."/>
            <person name="Latorre A."/>
            <person name="Moya A."/>
        </authorList>
    </citation>
    <scope>NUCLEOTIDE SEQUENCE [LARGE SCALE GENOMIC DNA]</scope>
    <source>
        <strain evidence="5 6">PPER</strain>
    </source>
</reference>
<dbReference type="Gene3D" id="3.40.50.720">
    <property type="entry name" value="NAD(P)-binding Rossmann-like Domain"/>
    <property type="match status" value="1"/>
</dbReference>
<gene>
    <name evidence="5" type="primary">hom</name>
    <name evidence="5" type="ORF">TPPER_00160</name>
</gene>
<accession>A0A2G0V714</accession>
<keyword evidence="3 5" id="KW-0560">Oxidoreductase</keyword>
<comment type="similarity">
    <text evidence="1">Belongs to the homoserine dehydrogenase family.</text>
</comment>
<dbReference type="SUPFAM" id="SSF55347">
    <property type="entry name" value="Glyceraldehyde-3-phosphate dehydrogenase-like, C-terminal domain"/>
    <property type="match status" value="1"/>
</dbReference>
<feature type="domain" description="Homoserine dehydrogenase catalytic" evidence="4">
    <location>
        <begin position="129"/>
        <end position="305"/>
    </location>
</feature>
<evidence type="ECO:0000313" key="6">
    <source>
        <dbReference type="Proteomes" id="UP000222818"/>
    </source>
</evidence>
<dbReference type="Proteomes" id="UP000222818">
    <property type="component" value="Unassembled WGS sequence"/>
</dbReference>
<dbReference type="RefSeq" id="WP_099336883.1">
    <property type="nucleotide sequence ID" value="NZ_MKGN01000015.1"/>
</dbReference>
<protein>
    <recommendedName>
        <fullName evidence="2">homoserine dehydrogenase</fullName>
        <ecNumber evidence="2">1.1.1.3</ecNumber>
    </recommendedName>
</protein>
<dbReference type="Pfam" id="PF00742">
    <property type="entry name" value="Homoserine_dh"/>
    <property type="match status" value="1"/>
</dbReference>
<evidence type="ECO:0000256" key="2">
    <source>
        <dbReference type="ARBA" id="ARBA00013213"/>
    </source>
</evidence>
<dbReference type="InterPro" id="IPR036291">
    <property type="entry name" value="NAD(P)-bd_dom_sf"/>
</dbReference>
<dbReference type="InterPro" id="IPR001342">
    <property type="entry name" value="HDH_cat"/>
</dbReference>
<sequence length="404" mass="45387">MSKVSCICLFGFGTVGKGVMAVMYKNSYIVRNRLELDLRIAVILTRRTSKTTMINANSMQKNPIYEPRMYVLVEAVGGTCFARYIMLSTLNTKKLLVTANKTLIACYNFELRRTYNNILLEASVAGGIPILRILEKALVGNMISYVAGVLNGTSNWSLSQMYRLGVPLKRALLDASQRGYAETDNTCDIDGVDSTQKTSIIYYITLRTAVTIRYVFFEGIRTVSLQDIAYGKRLGLNIKLMSVVLTIRKALCATFPCFVSLNWPFWIAEATSNVILVVGDCVGRMWLFGKGAGTKPTASSIIADVETIRYGSSSYPTKILTHTYSSITDSRGGFYVRSIHISFQECKESLNILLKRKLNLISFRVFEVNKRLEVIMVLINVFERSFKRAVVSFRGFITTYRVLL</sequence>
<dbReference type="EC" id="1.1.1.3" evidence="2"/>
<comment type="caution">
    <text evidence="5">The sequence shown here is derived from an EMBL/GenBank/DDBJ whole genome shotgun (WGS) entry which is preliminary data.</text>
</comment>
<dbReference type="SUPFAM" id="SSF51735">
    <property type="entry name" value="NAD(P)-binding Rossmann-fold domains"/>
    <property type="match status" value="1"/>
</dbReference>
<dbReference type="GO" id="GO:0009088">
    <property type="term" value="P:threonine biosynthetic process"/>
    <property type="evidence" value="ECO:0007669"/>
    <property type="project" value="UniProtKB-UniPathway"/>
</dbReference>
<name>A0A2G0V714_9PROT</name>
<dbReference type="GO" id="GO:0004412">
    <property type="term" value="F:homoserine dehydrogenase activity"/>
    <property type="evidence" value="ECO:0007669"/>
    <property type="project" value="UniProtKB-EC"/>
</dbReference>
<dbReference type="UniPathway" id="UPA00050">
    <property type="reaction ID" value="UER00063"/>
</dbReference>
<proteinExistence type="inferred from homology"/>
<evidence type="ECO:0000313" key="5">
    <source>
        <dbReference type="EMBL" id="PHN16253.1"/>
    </source>
</evidence>
<dbReference type="FunFam" id="3.30.360.10:FF:000005">
    <property type="entry name" value="Homoserine dehydrogenase"/>
    <property type="match status" value="1"/>
</dbReference>